<feature type="compositionally biased region" description="Basic and acidic residues" evidence="1">
    <location>
        <begin position="23"/>
        <end position="35"/>
    </location>
</feature>
<name>A0A2T7C6S6_9POAL</name>
<gene>
    <name evidence="2" type="ORF">GQ55_9G250200</name>
</gene>
<evidence type="ECO:0000313" key="2">
    <source>
        <dbReference type="EMBL" id="PUZ39050.1"/>
    </source>
</evidence>
<dbReference type="Gramene" id="PUZ39050">
    <property type="protein sequence ID" value="PUZ39050"/>
    <property type="gene ID" value="GQ55_9G250200"/>
</dbReference>
<feature type="region of interest" description="Disordered" evidence="1">
    <location>
        <begin position="1"/>
        <end position="35"/>
    </location>
</feature>
<evidence type="ECO:0000256" key="1">
    <source>
        <dbReference type="SAM" id="MobiDB-lite"/>
    </source>
</evidence>
<sequence>MDVKKKMGVPMHGRKRAAPGRGRRTDRSKNQITDDDHVGTELVKCCSTDNVAGRSSSFIKFWRSSHA</sequence>
<dbReference type="AlphaFoldDB" id="A0A2T7C6S6"/>
<keyword evidence="3" id="KW-1185">Reference proteome</keyword>
<dbReference type="Proteomes" id="UP000244336">
    <property type="component" value="Chromosome 9"/>
</dbReference>
<dbReference type="EMBL" id="CM009757">
    <property type="protein sequence ID" value="PUZ39050.1"/>
    <property type="molecule type" value="Genomic_DNA"/>
</dbReference>
<proteinExistence type="predicted"/>
<accession>A0A2T7C6S6</accession>
<evidence type="ECO:0000313" key="3">
    <source>
        <dbReference type="Proteomes" id="UP000244336"/>
    </source>
</evidence>
<organism evidence="2 3">
    <name type="scientific">Panicum hallii var. hallii</name>
    <dbReference type="NCBI Taxonomy" id="1504633"/>
    <lineage>
        <taxon>Eukaryota</taxon>
        <taxon>Viridiplantae</taxon>
        <taxon>Streptophyta</taxon>
        <taxon>Embryophyta</taxon>
        <taxon>Tracheophyta</taxon>
        <taxon>Spermatophyta</taxon>
        <taxon>Magnoliopsida</taxon>
        <taxon>Liliopsida</taxon>
        <taxon>Poales</taxon>
        <taxon>Poaceae</taxon>
        <taxon>PACMAD clade</taxon>
        <taxon>Panicoideae</taxon>
        <taxon>Panicodae</taxon>
        <taxon>Paniceae</taxon>
        <taxon>Panicinae</taxon>
        <taxon>Panicum</taxon>
        <taxon>Panicum sect. Panicum</taxon>
    </lineage>
</organism>
<reference evidence="2 3" key="1">
    <citation type="submission" date="2018-04" db="EMBL/GenBank/DDBJ databases">
        <title>WGS assembly of Panicum hallii var. hallii HAL2.</title>
        <authorList>
            <person name="Lovell J."/>
            <person name="Jenkins J."/>
            <person name="Lowry D."/>
            <person name="Mamidi S."/>
            <person name="Sreedasyam A."/>
            <person name="Weng X."/>
            <person name="Barry K."/>
            <person name="Bonette J."/>
            <person name="Campitelli B."/>
            <person name="Daum C."/>
            <person name="Gordon S."/>
            <person name="Gould B."/>
            <person name="Lipzen A."/>
            <person name="MacQueen A."/>
            <person name="Palacio-Mejia J."/>
            <person name="Plott C."/>
            <person name="Shakirov E."/>
            <person name="Shu S."/>
            <person name="Yoshinaga Y."/>
            <person name="Zane M."/>
            <person name="Rokhsar D."/>
            <person name="Grimwood J."/>
            <person name="Schmutz J."/>
            <person name="Juenger T."/>
        </authorList>
    </citation>
    <scope>NUCLEOTIDE SEQUENCE [LARGE SCALE GENOMIC DNA]</scope>
    <source>
        <strain evidence="3">cv. HAL2</strain>
    </source>
</reference>
<protein>
    <submittedName>
        <fullName evidence="2">Uncharacterized protein</fullName>
    </submittedName>
</protein>
<feature type="compositionally biased region" description="Basic residues" evidence="1">
    <location>
        <begin position="12"/>
        <end position="22"/>
    </location>
</feature>